<feature type="transmembrane region" description="Helical" evidence="1">
    <location>
        <begin position="97"/>
        <end position="115"/>
    </location>
</feature>
<evidence type="ECO:0000313" key="2">
    <source>
        <dbReference type="EMBL" id="MBC8431620.1"/>
    </source>
</evidence>
<evidence type="ECO:0000256" key="1">
    <source>
        <dbReference type="SAM" id="Phobius"/>
    </source>
</evidence>
<dbReference type="PANTHER" id="PTHR43129">
    <property type="entry name" value="FOSMIDOMYCIN RESISTANCE PROTEIN"/>
    <property type="match status" value="1"/>
</dbReference>
<dbReference type="EMBL" id="JACNIG010000159">
    <property type="protein sequence ID" value="MBC8431620.1"/>
    <property type="molecule type" value="Genomic_DNA"/>
</dbReference>
<dbReference type="AlphaFoldDB" id="A0A8J6NY54"/>
<keyword evidence="1" id="KW-0472">Membrane</keyword>
<dbReference type="PANTHER" id="PTHR43129:SF1">
    <property type="entry name" value="FOSMIDOMYCIN RESISTANCE PROTEIN"/>
    <property type="match status" value="1"/>
</dbReference>
<protein>
    <recommendedName>
        <fullName evidence="4">MFS transporter</fullName>
    </recommendedName>
</protein>
<proteinExistence type="predicted"/>
<evidence type="ECO:0008006" key="4">
    <source>
        <dbReference type="Google" id="ProtNLM"/>
    </source>
</evidence>
<organism evidence="2 3">
    <name type="scientific">Candidatus Desulfatibia vada</name>
    <dbReference type="NCBI Taxonomy" id="2841696"/>
    <lineage>
        <taxon>Bacteria</taxon>
        <taxon>Pseudomonadati</taxon>
        <taxon>Thermodesulfobacteriota</taxon>
        <taxon>Desulfobacteria</taxon>
        <taxon>Desulfobacterales</taxon>
        <taxon>Desulfobacterales incertae sedis</taxon>
        <taxon>Candidatus Desulfatibia</taxon>
    </lineage>
</organism>
<name>A0A8J6NY54_9BACT</name>
<sequence length="124" mass="13183">MSDRLGYKPIFFLTHGLATFSLFLLLVLPGNWVYFNAFVAGFLVLATLPLGVAMAQGLAPKGKSMVSSLMMGLAFGTGGLLTPLTGKLGDMFSIRPVLMVVAMVPLLTTALIGLLPGKNLKRVR</sequence>
<feature type="transmembrane region" description="Helical" evidence="1">
    <location>
        <begin position="34"/>
        <end position="54"/>
    </location>
</feature>
<feature type="transmembrane region" description="Helical" evidence="1">
    <location>
        <begin position="66"/>
        <end position="85"/>
    </location>
</feature>
<dbReference type="GO" id="GO:0005886">
    <property type="term" value="C:plasma membrane"/>
    <property type="evidence" value="ECO:0007669"/>
    <property type="project" value="TreeGrafter"/>
</dbReference>
<reference evidence="2 3" key="1">
    <citation type="submission" date="2020-08" db="EMBL/GenBank/DDBJ databases">
        <title>Bridging the membrane lipid divide: bacteria of the FCB group superphylum have the potential to synthesize archaeal ether lipids.</title>
        <authorList>
            <person name="Villanueva L."/>
            <person name="Von Meijenfeldt F.A.B."/>
            <person name="Westbye A.B."/>
            <person name="Yadav S."/>
            <person name="Hopmans E.C."/>
            <person name="Dutilh B.E."/>
            <person name="Sinninghe Damste J.S."/>
        </authorList>
    </citation>
    <scope>NUCLEOTIDE SEQUENCE [LARGE SCALE GENOMIC DNA]</scope>
    <source>
        <strain evidence="2">NIOZ-UU17</strain>
    </source>
</reference>
<accession>A0A8J6NY54</accession>
<dbReference type="InterPro" id="IPR036259">
    <property type="entry name" value="MFS_trans_sf"/>
</dbReference>
<dbReference type="Proteomes" id="UP000605201">
    <property type="component" value="Unassembled WGS sequence"/>
</dbReference>
<comment type="caution">
    <text evidence="2">The sequence shown here is derived from an EMBL/GenBank/DDBJ whole genome shotgun (WGS) entry which is preliminary data.</text>
</comment>
<keyword evidence="1" id="KW-0812">Transmembrane</keyword>
<gene>
    <name evidence="2" type="ORF">H8D96_06840</name>
</gene>
<keyword evidence="1" id="KW-1133">Transmembrane helix</keyword>
<feature type="transmembrane region" description="Helical" evidence="1">
    <location>
        <begin position="9"/>
        <end position="28"/>
    </location>
</feature>
<evidence type="ECO:0000313" key="3">
    <source>
        <dbReference type="Proteomes" id="UP000605201"/>
    </source>
</evidence>
<dbReference type="SUPFAM" id="SSF103473">
    <property type="entry name" value="MFS general substrate transporter"/>
    <property type="match status" value="1"/>
</dbReference>